<evidence type="ECO:0000256" key="1">
    <source>
        <dbReference type="ARBA" id="ARBA00023125"/>
    </source>
</evidence>
<proteinExistence type="predicted"/>
<dbReference type="EMBL" id="CP003655">
    <property type="protein sequence ID" value="AFZ38303.1"/>
    <property type="molecule type" value="Genomic_DNA"/>
</dbReference>
<evidence type="ECO:0000313" key="4">
    <source>
        <dbReference type="Proteomes" id="UP000010473"/>
    </source>
</evidence>
<dbReference type="CDD" id="cd00093">
    <property type="entry name" value="HTH_XRE"/>
    <property type="match status" value="1"/>
</dbReference>
<dbReference type="KEGG" id="scs:Sta7437_4875"/>
<organism evidence="3 4">
    <name type="scientific">Stanieria cyanosphaera (strain ATCC 29371 / PCC 7437)</name>
    <dbReference type="NCBI Taxonomy" id="111780"/>
    <lineage>
        <taxon>Bacteria</taxon>
        <taxon>Bacillati</taxon>
        <taxon>Cyanobacteriota</taxon>
        <taxon>Cyanophyceae</taxon>
        <taxon>Pleurocapsales</taxon>
        <taxon>Dermocarpellaceae</taxon>
        <taxon>Stanieria</taxon>
    </lineage>
</organism>
<reference evidence="4" key="1">
    <citation type="journal article" date="2013" name="Proc. Natl. Acad. Sci. U.S.A.">
        <title>Improving the coverage of the cyanobacterial phylum using diversity-driven genome sequencing.</title>
        <authorList>
            <person name="Shih P.M."/>
            <person name="Wu D."/>
            <person name="Latifi A."/>
            <person name="Axen S.D."/>
            <person name="Fewer D.P."/>
            <person name="Talla E."/>
            <person name="Calteau A."/>
            <person name="Cai F."/>
            <person name="Tandeau de Marsac N."/>
            <person name="Rippka R."/>
            <person name="Herdman M."/>
            <person name="Sivonen K."/>
            <person name="Coursin T."/>
            <person name="Laurent T."/>
            <person name="Goodwin L."/>
            <person name="Nolan M."/>
            <person name="Davenport K.W."/>
            <person name="Han C.S."/>
            <person name="Rubin E.M."/>
            <person name="Eisen J.A."/>
            <person name="Woyke T."/>
            <person name="Gugger M."/>
            <person name="Kerfeld C.A."/>
        </authorList>
    </citation>
    <scope>NUCLEOTIDE SEQUENCE [LARGE SCALE GENOMIC DNA]</scope>
    <source>
        <strain evidence="4">ATCC 29371 / PCC 7437</strain>
        <plasmid evidence="4">Plasmid pSTA7437.02</plasmid>
    </source>
</reference>
<dbReference type="InterPro" id="IPR010982">
    <property type="entry name" value="Lambda_DNA-bd_dom_sf"/>
</dbReference>
<dbReference type="GO" id="GO:0005829">
    <property type="term" value="C:cytosol"/>
    <property type="evidence" value="ECO:0007669"/>
    <property type="project" value="TreeGrafter"/>
</dbReference>
<sequence length="72" mass="8469">MNRKMEIIYVSNIAELRKQKKLTQRQLADLIGVDPSTIRNWERNRGGIETFMRLTKLCEALDCQPQDLFKSD</sequence>
<dbReference type="SMART" id="SM00530">
    <property type="entry name" value="HTH_XRE"/>
    <property type="match status" value="1"/>
</dbReference>
<dbReference type="InterPro" id="IPR050807">
    <property type="entry name" value="TransReg_Diox_bact_type"/>
</dbReference>
<dbReference type="SUPFAM" id="SSF47413">
    <property type="entry name" value="lambda repressor-like DNA-binding domains"/>
    <property type="match status" value="1"/>
</dbReference>
<feature type="domain" description="HTH cro/C1-type" evidence="2">
    <location>
        <begin position="13"/>
        <end position="68"/>
    </location>
</feature>
<dbReference type="HOGENOM" id="CLU_066192_62_3_3"/>
<dbReference type="PROSITE" id="PS50943">
    <property type="entry name" value="HTH_CROC1"/>
    <property type="match status" value="1"/>
</dbReference>
<geneLocation type="plasmid" evidence="3 4">
    <name>pSTA7437.02</name>
</geneLocation>
<dbReference type="GO" id="GO:0003700">
    <property type="term" value="F:DNA-binding transcription factor activity"/>
    <property type="evidence" value="ECO:0007669"/>
    <property type="project" value="TreeGrafter"/>
</dbReference>
<dbReference type="InterPro" id="IPR001387">
    <property type="entry name" value="Cro/C1-type_HTH"/>
</dbReference>
<name>K9Y0N4_STAC7</name>
<keyword evidence="1" id="KW-0238">DNA-binding</keyword>
<dbReference type="AlphaFoldDB" id="K9Y0N4"/>
<accession>K9Y0N4</accession>
<dbReference type="Proteomes" id="UP000010473">
    <property type="component" value="Plasmid pSTA7437.02"/>
</dbReference>
<dbReference type="RefSeq" id="WP_015195679.1">
    <property type="nucleotide sequence ID" value="NC_019749.1"/>
</dbReference>
<dbReference type="GO" id="GO:0003677">
    <property type="term" value="F:DNA binding"/>
    <property type="evidence" value="ECO:0007669"/>
    <property type="project" value="UniProtKB-KW"/>
</dbReference>
<protein>
    <submittedName>
        <fullName evidence="3">Helix-turn-helix domain protein</fullName>
    </submittedName>
</protein>
<dbReference type="Pfam" id="PF01381">
    <property type="entry name" value="HTH_3"/>
    <property type="match status" value="1"/>
</dbReference>
<keyword evidence="3" id="KW-0614">Plasmid</keyword>
<dbReference type="PANTHER" id="PTHR46797:SF1">
    <property type="entry name" value="METHYLPHOSPHONATE SYNTHASE"/>
    <property type="match status" value="1"/>
</dbReference>
<dbReference type="PANTHER" id="PTHR46797">
    <property type="entry name" value="HTH-TYPE TRANSCRIPTIONAL REGULATOR"/>
    <property type="match status" value="1"/>
</dbReference>
<gene>
    <name evidence="3" type="ordered locus">Sta7437_4875</name>
</gene>
<dbReference type="Gene3D" id="1.10.260.40">
    <property type="entry name" value="lambda repressor-like DNA-binding domains"/>
    <property type="match status" value="1"/>
</dbReference>
<evidence type="ECO:0000259" key="2">
    <source>
        <dbReference type="PROSITE" id="PS50943"/>
    </source>
</evidence>
<evidence type="ECO:0000313" key="3">
    <source>
        <dbReference type="EMBL" id="AFZ38303.1"/>
    </source>
</evidence>
<keyword evidence="4" id="KW-1185">Reference proteome</keyword>